<evidence type="ECO:0000256" key="2">
    <source>
        <dbReference type="ARBA" id="ARBA00006003"/>
    </source>
</evidence>
<keyword evidence="7" id="KW-1133">Transmembrane helix</keyword>
<dbReference type="Gene3D" id="3.90.1480.20">
    <property type="entry name" value="Glycosyl transferase family 29"/>
    <property type="match status" value="1"/>
</dbReference>
<name>A0A2I4CDK7_AUSLI</name>
<feature type="disulfide bond" evidence="12">
    <location>
        <begin position="175"/>
        <end position="324"/>
    </location>
</feature>
<dbReference type="GeneID" id="106527661"/>
<dbReference type="PIRSF" id="PIRSF005557">
    <property type="entry name" value="Sialyl_trans"/>
    <property type="match status" value="1"/>
</dbReference>
<gene>
    <name evidence="15" type="primary">LOC106527661</name>
</gene>
<dbReference type="InterPro" id="IPR050943">
    <property type="entry name" value="Glycosyltr_29_Sialyltrsf"/>
</dbReference>
<evidence type="ECO:0000256" key="4">
    <source>
        <dbReference type="ARBA" id="ARBA00022679"/>
    </source>
</evidence>
<reference evidence="15" key="1">
    <citation type="submission" date="2025-08" db="UniProtKB">
        <authorList>
            <consortium name="RefSeq"/>
        </authorList>
    </citation>
    <scope>IDENTIFICATION</scope>
    <source>
        <strain evidence="15">Quisiro</strain>
    </source>
</reference>
<evidence type="ECO:0000256" key="13">
    <source>
        <dbReference type="SAM" id="MobiDB-lite"/>
    </source>
</evidence>
<comment type="subcellular location">
    <subcellularLocation>
        <location evidence="1">Golgi apparatus membrane</location>
        <topology evidence="1">Single-pass type II membrane protein</topology>
    </subcellularLocation>
</comment>
<dbReference type="RefSeq" id="XP_013878068.1">
    <property type="nucleotide sequence ID" value="XM_014022614.1"/>
</dbReference>
<evidence type="ECO:0000313" key="15">
    <source>
        <dbReference type="RefSeq" id="XP_013878068.1"/>
    </source>
</evidence>
<dbReference type="OrthoDB" id="10264956at2759"/>
<keyword evidence="10" id="KW-1015">Disulfide bond</keyword>
<dbReference type="GO" id="GO:0003828">
    <property type="term" value="F:alpha-N-acetylneuraminate alpha-2,8-sialyltransferase activity"/>
    <property type="evidence" value="ECO:0007669"/>
    <property type="project" value="TreeGrafter"/>
</dbReference>
<dbReference type="Proteomes" id="UP000192220">
    <property type="component" value="Unplaced"/>
</dbReference>
<evidence type="ECO:0000256" key="11">
    <source>
        <dbReference type="ARBA" id="ARBA00023180"/>
    </source>
</evidence>
<dbReference type="InterPro" id="IPR012163">
    <property type="entry name" value="Sialyl_trans"/>
</dbReference>
<evidence type="ECO:0000256" key="12">
    <source>
        <dbReference type="PIRSR" id="PIRSR005557-2"/>
    </source>
</evidence>
<evidence type="ECO:0000256" key="6">
    <source>
        <dbReference type="ARBA" id="ARBA00022968"/>
    </source>
</evidence>
<dbReference type="AlphaFoldDB" id="A0A2I4CDK7"/>
<dbReference type="InParanoid" id="A0A2I4CDK7"/>
<keyword evidence="8" id="KW-0333">Golgi apparatus</keyword>
<dbReference type="Pfam" id="PF00777">
    <property type="entry name" value="Glyco_transf_29"/>
    <property type="match status" value="1"/>
</dbReference>
<evidence type="ECO:0000256" key="1">
    <source>
        <dbReference type="ARBA" id="ARBA00004323"/>
    </source>
</evidence>
<keyword evidence="4" id="KW-0808">Transferase</keyword>
<proteinExistence type="inferred from homology"/>
<protein>
    <submittedName>
        <fullName evidence="15">Alpha-N-acetylneuraminide alpha-2,8-sialyltransferase</fullName>
    </submittedName>
</protein>
<evidence type="ECO:0000256" key="5">
    <source>
        <dbReference type="ARBA" id="ARBA00022692"/>
    </source>
</evidence>
<evidence type="ECO:0000256" key="9">
    <source>
        <dbReference type="ARBA" id="ARBA00023136"/>
    </source>
</evidence>
<sequence>MRRGLLWLMVGLLLLGSLLTNFIWFTLYKINMVPQHPQPKSVALHKTCSWERNKCCSQTWMKEEGKHQKSSNEKPQPPKVKASASCKDCREKIDKVLEFYSRAWRKDEGHSRELRSQLNSQCNGSVRAIVTQTNTPLGSKLVYDGQKKKSFTVNQEMFSTFPMENPFSNKTWQTCSVVGNGGILANSSCGKSIDSAGFIIRCNLPPLSLGYQNDVGVKTSLVTANPSILSKKYGALMERRCKFVETLCQYGSSFLLLPAFSFNTNTALSLRALYTTEDFGSPIRAVFFNPEYLQSLDQFWRSRGLKAPRLSTGIMMVSLALELCENVDLYGFWPFSVHPDDLQELTHHYYDDTKAKGNFHVMPDEFERLVQLHSQGVIRLHLGHCEPDPLIQQKTDH</sequence>
<keyword evidence="5" id="KW-0812">Transmembrane</keyword>
<feature type="region of interest" description="Disordered" evidence="13">
    <location>
        <begin position="64"/>
        <end position="85"/>
    </location>
</feature>
<dbReference type="GO" id="GO:0009311">
    <property type="term" value="P:oligosaccharide metabolic process"/>
    <property type="evidence" value="ECO:0007669"/>
    <property type="project" value="TreeGrafter"/>
</dbReference>
<keyword evidence="6" id="KW-0735">Signal-anchor</keyword>
<keyword evidence="3" id="KW-0328">Glycosyltransferase</keyword>
<evidence type="ECO:0000256" key="3">
    <source>
        <dbReference type="ARBA" id="ARBA00022676"/>
    </source>
</evidence>
<evidence type="ECO:0000256" key="8">
    <source>
        <dbReference type="ARBA" id="ARBA00023034"/>
    </source>
</evidence>
<dbReference type="KEGG" id="alim:106527661"/>
<organism evidence="14 15">
    <name type="scientific">Austrofundulus limnaeus</name>
    <name type="common">Annual killifish</name>
    <dbReference type="NCBI Taxonomy" id="52670"/>
    <lineage>
        <taxon>Eukaryota</taxon>
        <taxon>Metazoa</taxon>
        <taxon>Chordata</taxon>
        <taxon>Craniata</taxon>
        <taxon>Vertebrata</taxon>
        <taxon>Euteleostomi</taxon>
        <taxon>Actinopterygii</taxon>
        <taxon>Neopterygii</taxon>
        <taxon>Teleostei</taxon>
        <taxon>Neoteleostei</taxon>
        <taxon>Acanthomorphata</taxon>
        <taxon>Ovalentaria</taxon>
        <taxon>Atherinomorphae</taxon>
        <taxon>Cyprinodontiformes</taxon>
        <taxon>Rivulidae</taxon>
        <taxon>Austrofundulus</taxon>
    </lineage>
</organism>
<keyword evidence="9" id="KW-0472">Membrane</keyword>
<evidence type="ECO:0000256" key="10">
    <source>
        <dbReference type="ARBA" id="ARBA00023157"/>
    </source>
</evidence>
<dbReference type="CDD" id="cd23971">
    <property type="entry name" value="GT29_ST8SIA_mono"/>
    <property type="match status" value="1"/>
</dbReference>
<evidence type="ECO:0000313" key="14">
    <source>
        <dbReference type="Proteomes" id="UP000192220"/>
    </source>
</evidence>
<dbReference type="InterPro" id="IPR038578">
    <property type="entry name" value="GT29-like_sf"/>
</dbReference>
<dbReference type="GO" id="GO:0000139">
    <property type="term" value="C:Golgi membrane"/>
    <property type="evidence" value="ECO:0007669"/>
    <property type="project" value="UniProtKB-SubCell"/>
</dbReference>
<dbReference type="PANTHER" id="PTHR11987">
    <property type="entry name" value="ALPHA-2,8-SIALYLTRANSFERASE"/>
    <property type="match status" value="1"/>
</dbReference>
<comment type="similarity">
    <text evidence="2">Belongs to the glycosyltransferase 29 family.</text>
</comment>
<dbReference type="PANTHER" id="PTHR11987:SF50">
    <property type="entry name" value="ALPHA-2,8-SIALYLTRANSFERASE 8F"/>
    <property type="match status" value="1"/>
</dbReference>
<dbReference type="InterPro" id="IPR001675">
    <property type="entry name" value="Glyco_trans_29"/>
</dbReference>
<evidence type="ECO:0000256" key="7">
    <source>
        <dbReference type="ARBA" id="ARBA00022989"/>
    </source>
</evidence>
<dbReference type="FunFam" id="3.90.1480.20:FF:000001">
    <property type="entry name" value="ST8 alpha-N-acetyl-neuraminide alpha-2,8-sialyltransferase 2"/>
    <property type="match status" value="1"/>
</dbReference>
<accession>A0A2I4CDK7</accession>
<keyword evidence="11" id="KW-0325">Glycoprotein</keyword>
<dbReference type="STRING" id="52670.A0A2I4CDK7"/>
<dbReference type="GO" id="GO:0006491">
    <property type="term" value="P:N-glycan processing"/>
    <property type="evidence" value="ECO:0007669"/>
    <property type="project" value="TreeGrafter"/>
</dbReference>
<keyword evidence="14" id="KW-1185">Reference proteome</keyword>